<feature type="transmembrane region" description="Helical" evidence="1">
    <location>
        <begin position="12"/>
        <end position="32"/>
    </location>
</feature>
<keyword evidence="3" id="KW-1185">Reference proteome</keyword>
<dbReference type="Proteomes" id="UP001303587">
    <property type="component" value="Chromosome"/>
</dbReference>
<feature type="transmembrane region" description="Helical" evidence="1">
    <location>
        <begin position="99"/>
        <end position="124"/>
    </location>
</feature>
<reference evidence="2 3" key="1">
    <citation type="submission" date="2023-07" db="EMBL/GenBank/DDBJ databases">
        <title>Closed genoem sequence of Methanosarcinaceae archaeon Ac7.</title>
        <authorList>
            <person name="Poehlein A."/>
            <person name="Protasov E."/>
            <person name="Platt K."/>
            <person name="Reeh H."/>
            <person name="Daniel R."/>
            <person name="Brune A."/>
        </authorList>
    </citation>
    <scope>NUCLEOTIDE SEQUENCE [LARGE SCALE GENOMIC DNA]</scope>
    <source>
        <strain evidence="2 3">Ac7</strain>
    </source>
</reference>
<accession>A0AA97A4J7</accession>
<feature type="transmembrane region" description="Helical" evidence="1">
    <location>
        <begin position="69"/>
        <end position="87"/>
    </location>
</feature>
<name>A0AA97A4J7_9EURY</name>
<feature type="transmembrane region" description="Helical" evidence="1">
    <location>
        <begin position="136"/>
        <end position="154"/>
    </location>
</feature>
<organism evidence="2 3">
    <name type="scientific">Methanolapillus millepedarum</name>
    <dbReference type="NCBI Taxonomy" id="3028296"/>
    <lineage>
        <taxon>Archaea</taxon>
        <taxon>Methanobacteriati</taxon>
        <taxon>Methanobacteriota</taxon>
        <taxon>Stenosarchaea group</taxon>
        <taxon>Methanomicrobia</taxon>
        <taxon>Methanosarcinales</taxon>
        <taxon>Methanosarcinaceae</taxon>
        <taxon>Methanolapillus</taxon>
    </lineage>
</organism>
<protein>
    <submittedName>
        <fullName evidence="2">Uncharacterized protein</fullName>
    </submittedName>
</protein>
<dbReference type="EMBL" id="CP131060">
    <property type="protein sequence ID" value="WNY25898.1"/>
    <property type="molecule type" value="Genomic_DNA"/>
</dbReference>
<dbReference type="AlphaFoldDB" id="A0AA97A4J7"/>
<evidence type="ECO:0000313" key="2">
    <source>
        <dbReference type="EMBL" id="WNY25898.1"/>
    </source>
</evidence>
<dbReference type="RefSeq" id="WP_338102245.1">
    <property type="nucleotide sequence ID" value="NZ_CP131060.1"/>
</dbReference>
<feature type="transmembrane region" description="Helical" evidence="1">
    <location>
        <begin position="38"/>
        <end position="62"/>
    </location>
</feature>
<keyword evidence="1" id="KW-0812">Transmembrane</keyword>
<keyword evidence="1" id="KW-1133">Transmembrane helix</keyword>
<evidence type="ECO:0000256" key="1">
    <source>
        <dbReference type="SAM" id="Phobius"/>
    </source>
</evidence>
<evidence type="ECO:0000313" key="3">
    <source>
        <dbReference type="Proteomes" id="UP001303587"/>
    </source>
</evidence>
<sequence>MFFYNPNSKNNNRLFICFLLIFTILFSVPYLFDFTDRDFAVACWAILIMIFLPFSGPIYGFLSKMKWRAVFLGFLFPFFWGASNLISDLYLYRLVLDSGYIITIISNHFPFVLMGVSSGIAGYFSATTEEDNFKKGISYLLVIIFSALSLYLFYNPPYNLITSVFYP</sequence>
<dbReference type="GeneID" id="89230562"/>
<keyword evidence="1" id="KW-0472">Membrane</keyword>
<gene>
    <name evidence="2" type="ORF">MsAc7_14630</name>
</gene>
<proteinExistence type="predicted"/>